<dbReference type="AlphaFoldDB" id="A0A356LFH8"/>
<proteinExistence type="predicted"/>
<evidence type="ECO:0000313" key="3">
    <source>
        <dbReference type="Proteomes" id="UP000264036"/>
    </source>
</evidence>
<accession>A0A356LFH8</accession>
<dbReference type="SUPFAM" id="SSF51569">
    <property type="entry name" value="Aldolase"/>
    <property type="match status" value="1"/>
</dbReference>
<gene>
    <name evidence="2" type="ORF">DD666_07500</name>
</gene>
<organism evidence="2 3">
    <name type="scientific">Advenella kashmirensis</name>
    <dbReference type="NCBI Taxonomy" id="310575"/>
    <lineage>
        <taxon>Bacteria</taxon>
        <taxon>Pseudomonadati</taxon>
        <taxon>Pseudomonadota</taxon>
        <taxon>Betaproteobacteria</taxon>
        <taxon>Burkholderiales</taxon>
        <taxon>Alcaligenaceae</taxon>
    </lineage>
</organism>
<evidence type="ECO:0000313" key="2">
    <source>
        <dbReference type="EMBL" id="HBP29245.1"/>
    </source>
</evidence>
<comment type="caution">
    <text evidence="2">The sequence shown here is derived from an EMBL/GenBank/DDBJ whole genome shotgun (WGS) entry which is preliminary data.</text>
</comment>
<keyword evidence="1" id="KW-0456">Lyase</keyword>
<dbReference type="Proteomes" id="UP000264036">
    <property type="component" value="Unassembled WGS sequence"/>
</dbReference>
<name>A0A356LFH8_9BURK</name>
<protein>
    <submittedName>
        <fullName evidence="2">Dihydrodipicolinate synthase family protein</fullName>
    </submittedName>
</protein>
<sequence length="316" mass="34262">MKTSPVSSQDLQRSVIAVPPLARDTEYRLNKSANRALLSHLYEGGVRTVMYGGNANFYHLGVNDYADTVAQLADLAQSDMWVLPSVGPDFGKMRDQTAILRGFDFPTAMLLPMTFPYTQQGLADGIRYFSDAFGDKIVVYIKSDNYLPAETMASLVEEGRIVSFKYAVVRPDPTDDPYLQSILSCVSPELIVSGIGETPAIDHMAHFGLKTFTSGSVCLAPAGSMGLLRAMQANDTATAQTLRAHYMAFEALRDGINPIRVLHDGVTLAGIADMGPILPMFSGLTENEAQQVGPVARQLATWGNSQLAENQQESCA</sequence>
<dbReference type="InterPro" id="IPR002220">
    <property type="entry name" value="DapA-like"/>
</dbReference>
<dbReference type="GO" id="GO:0016829">
    <property type="term" value="F:lyase activity"/>
    <property type="evidence" value="ECO:0007669"/>
    <property type="project" value="UniProtKB-KW"/>
</dbReference>
<dbReference type="InterPro" id="IPR013785">
    <property type="entry name" value="Aldolase_TIM"/>
</dbReference>
<reference evidence="2 3" key="1">
    <citation type="journal article" date="2018" name="Nat. Biotechnol.">
        <title>A standardized bacterial taxonomy based on genome phylogeny substantially revises the tree of life.</title>
        <authorList>
            <person name="Parks D.H."/>
            <person name="Chuvochina M."/>
            <person name="Waite D.W."/>
            <person name="Rinke C."/>
            <person name="Skarshewski A."/>
            <person name="Chaumeil P.A."/>
            <person name="Hugenholtz P."/>
        </authorList>
    </citation>
    <scope>NUCLEOTIDE SEQUENCE [LARGE SCALE GENOMIC DNA]</scope>
    <source>
        <strain evidence="2">UBA10707</strain>
    </source>
</reference>
<evidence type="ECO:0000256" key="1">
    <source>
        <dbReference type="ARBA" id="ARBA00023239"/>
    </source>
</evidence>
<dbReference type="SMART" id="SM01130">
    <property type="entry name" value="DHDPS"/>
    <property type="match status" value="1"/>
</dbReference>
<dbReference type="Gene3D" id="3.20.20.70">
    <property type="entry name" value="Aldolase class I"/>
    <property type="match status" value="1"/>
</dbReference>
<dbReference type="CDD" id="cd00408">
    <property type="entry name" value="DHDPS-like"/>
    <property type="match status" value="1"/>
</dbReference>
<dbReference type="EMBL" id="DOEK01000017">
    <property type="protein sequence ID" value="HBP29245.1"/>
    <property type="molecule type" value="Genomic_DNA"/>
</dbReference>